<keyword evidence="1" id="KW-0472">Membrane</keyword>
<protein>
    <recommendedName>
        <fullName evidence="4">Thioredoxin domain-containing protein</fullName>
    </recommendedName>
</protein>
<feature type="transmembrane region" description="Helical" evidence="1">
    <location>
        <begin position="321"/>
        <end position="338"/>
    </location>
</feature>
<organism evidence="2 3">
    <name type="scientific">Trichomonas vaginalis (strain ATCC PRA-98 / G3)</name>
    <dbReference type="NCBI Taxonomy" id="412133"/>
    <lineage>
        <taxon>Eukaryota</taxon>
        <taxon>Metamonada</taxon>
        <taxon>Parabasalia</taxon>
        <taxon>Trichomonadida</taxon>
        <taxon>Trichomonadidae</taxon>
        <taxon>Trichomonas</taxon>
    </lineage>
</organism>
<dbReference type="VEuPathDB" id="TrichDB:TVAG_388860"/>
<proteinExistence type="predicted"/>
<name>A2DYL8_TRIV3</name>
<evidence type="ECO:0000256" key="1">
    <source>
        <dbReference type="SAM" id="Phobius"/>
    </source>
</evidence>
<evidence type="ECO:0000313" key="3">
    <source>
        <dbReference type="Proteomes" id="UP000001542"/>
    </source>
</evidence>
<sequence>MVDNSAKTPFLAVFYTPTCIGCENVEETYESLDITKKKNGLPSMLINCRNVTICKSLELETIPIGFLIDTPKRRYWKKILKLDHDTITQTVLQYSRLNIHRSSQILNNSKEFTSYHLVSQSESDSLLKTVRRAAKYSAKNNEFSYEINNSIEKSTLTAYVGNGICNISTSDNSIVNQFIKRTQFSPFHFYNDEEINEVSTKGIVLIYLADSNRYFVDEFVYKLQKENCDKLIFGFSTPKLSPNLLMLSNVKSSEVPFMISLFGQCMKIYKGRFFEKDANDFINSVFLNSDCGKTFGERAAIKPLIHSESVKTESSNSLARYPFEAILFVLLTLIYIGFQKYRI</sequence>
<dbReference type="Proteomes" id="UP000001542">
    <property type="component" value="Unassembled WGS sequence"/>
</dbReference>
<keyword evidence="1" id="KW-1133">Transmembrane helix</keyword>
<dbReference type="KEGG" id="tva:4772542"/>
<reference evidence="2" key="1">
    <citation type="submission" date="2006-10" db="EMBL/GenBank/DDBJ databases">
        <authorList>
            <person name="Amadeo P."/>
            <person name="Zhao Q."/>
            <person name="Wortman J."/>
            <person name="Fraser-Liggett C."/>
            <person name="Carlton J."/>
        </authorList>
    </citation>
    <scope>NUCLEOTIDE SEQUENCE</scope>
    <source>
        <strain evidence="2">G3</strain>
    </source>
</reference>
<dbReference type="InParanoid" id="A2DYL8"/>
<dbReference type="EMBL" id="DS113269">
    <property type="protein sequence ID" value="EAY14553.1"/>
    <property type="molecule type" value="Genomic_DNA"/>
</dbReference>
<evidence type="ECO:0008006" key="4">
    <source>
        <dbReference type="Google" id="ProtNLM"/>
    </source>
</evidence>
<dbReference type="VEuPathDB" id="TrichDB:TVAGG3_0320750"/>
<keyword evidence="3" id="KW-1185">Reference proteome</keyword>
<dbReference type="SMR" id="A2DYL8"/>
<keyword evidence="1" id="KW-0812">Transmembrane</keyword>
<evidence type="ECO:0000313" key="2">
    <source>
        <dbReference type="EMBL" id="EAY14553.1"/>
    </source>
</evidence>
<accession>A2DYL8</accession>
<dbReference type="RefSeq" id="XP_001326776.1">
    <property type="nucleotide sequence ID" value="XM_001326741.1"/>
</dbReference>
<gene>
    <name evidence="2" type="ORF">TVAG_388860</name>
</gene>
<dbReference type="AlphaFoldDB" id="A2DYL8"/>
<reference evidence="2" key="2">
    <citation type="journal article" date="2007" name="Science">
        <title>Draft genome sequence of the sexually transmitted pathogen Trichomonas vaginalis.</title>
        <authorList>
            <person name="Carlton J.M."/>
            <person name="Hirt R.P."/>
            <person name="Silva J.C."/>
            <person name="Delcher A.L."/>
            <person name="Schatz M."/>
            <person name="Zhao Q."/>
            <person name="Wortman J.R."/>
            <person name="Bidwell S.L."/>
            <person name="Alsmark U.C.M."/>
            <person name="Besteiro S."/>
            <person name="Sicheritz-Ponten T."/>
            <person name="Noel C.J."/>
            <person name="Dacks J.B."/>
            <person name="Foster P.G."/>
            <person name="Simillion C."/>
            <person name="Van de Peer Y."/>
            <person name="Miranda-Saavedra D."/>
            <person name="Barton G.J."/>
            <person name="Westrop G.D."/>
            <person name="Mueller S."/>
            <person name="Dessi D."/>
            <person name="Fiori P.L."/>
            <person name="Ren Q."/>
            <person name="Paulsen I."/>
            <person name="Zhang H."/>
            <person name="Bastida-Corcuera F.D."/>
            <person name="Simoes-Barbosa A."/>
            <person name="Brown M.T."/>
            <person name="Hayes R.D."/>
            <person name="Mukherjee M."/>
            <person name="Okumura C.Y."/>
            <person name="Schneider R."/>
            <person name="Smith A.J."/>
            <person name="Vanacova S."/>
            <person name="Villalvazo M."/>
            <person name="Haas B.J."/>
            <person name="Pertea M."/>
            <person name="Feldblyum T.V."/>
            <person name="Utterback T.R."/>
            <person name="Shu C.L."/>
            <person name="Osoegawa K."/>
            <person name="de Jong P.J."/>
            <person name="Hrdy I."/>
            <person name="Horvathova L."/>
            <person name="Zubacova Z."/>
            <person name="Dolezal P."/>
            <person name="Malik S.B."/>
            <person name="Logsdon J.M. Jr."/>
            <person name="Henze K."/>
            <person name="Gupta A."/>
            <person name="Wang C.C."/>
            <person name="Dunne R.L."/>
            <person name="Upcroft J.A."/>
            <person name="Upcroft P."/>
            <person name="White O."/>
            <person name="Salzberg S.L."/>
            <person name="Tang P."/>
            <person name="Chiu C.-H."/>
            <person name="Lee Y.-S."/>
            <person name="Embley T.M."/>
            <person name="Coombs G.H."/>
            <person name="Mottram J.C."/>
            <person name="Tachezy J."/>
            <person name="Fraser-Liggett C.M."/>
            <person name="Johnson P.J."/>
        </authorList>
    </citation>
    <scope>NUCLEOTIDE SEQUENCE [LARGE SCALE GENOMIC DNA]</scope>
    <source>
        <strain evidence="2">G3</strain>
    </source>
</reference>